<dbReference type="InterPro" id="IPR011122">
    <property type="entry name" value="WavE"/>
</dbReference>
<dbReference type="Proteomes" id="UP000191135">
    <property type="component" value="Chromosome"/>
</dbReference>
<name>A0A1U9YXR2_9HYPH</name>
<keyword evidence="2" id="KW-1185">Reference proteome</keyword>
<dbReference type="eggNOG" id="ENOG5032T52">
    <property type="taxonomic scope" value="Bacteria"/>
</dbReference>
<proteinExistence type="predicted"/>
<dbReference type="KEGG" id="mmed:Mame_00840"/>
<reference evidence="1 2" key="1">
    <citation type="submission" date="2017-03" db="EMBL/GenBank/DDBJ databases">
        <title>Foreign affairs: Plasmid Transfer between Roseobacters and Rhizobia.</title>
        <authorList>
            <person name="Bartling P."/>
            <person name="Bunk B."/>
            <person name="Overmann J."/>
            <person name="Brinkmann H."/>
            <person name="Petersen J."/>
        </authorList>
    </citation>
    <scope>NUCLEOTIDE SEQUENCE [LARGE SCALE GENOMIC DNA]</scope>
    <source>
        <strain evidence="1 2">MACL11</strain>
    </source>
</reference>
<dbReference type="RefSeq" id="WP_018065281.1">
    <property type="nucleotide sequence ID" value="NZ_AQWH01000012.1"/>
</dbReference>
<evidence type="ECO:0000313" key="2">
    <source>
        <dbReference type="Proteomes" id="UP000191135"/>
    </source>
</evidence>
<dbReference type="STRING" id="1122214.Mame_00840"/>
<accession>A0A1U9YXR2</accession>
<evidence type="ECO:0000313" key="1">
    <source>
        <dbReference type="EMBL" id="AQZ50216.1"/>
    </source>
</evidence>
<organism evidence="1 2">
    <name type="scientific">Martelella mediterranea DSM 17316</name>
    <dbReference type="NCBI Taxonomy" id="1122214"/>
    <lineage>
        <taxon>Bacteria</taxon>
        <taxon>Pseudomonadati</taxon>
        <taxon>Pseudomonadota</taxon>
        <taxon>Alphaproteobacteria</taxon>
        <taxon>Hyphomicrobiales</taxon>
        <taxon>Aurantimonadaceae</taxon>
        <taxon>Martelella</taxon>
    </lineage>
</organism>
<protein>
    <submittedName>
        <fullName evidence="1">WavE lipopolysaccharide synthesis</fullName>
    </submittedName>
</protein>
<dbReference type="OrthoDB" id="6716726at2"/>
<dbReference type="EMBL" id="CP020330">
    <property type="protein sequence ID" value="AQZ50216.1"/>
    <property type="molecule type" value="Genomic_DNA"/>
</dbReference>
<gene>
    <name evidence="1" type="ORF">Mame_00840</name>
</gene>
<sequence length="330" mass="38508">MDKDEITFLFQGVVDKSFLRGSFAAVRRFFPSSRIVLSTWVGTDTSGLDCDEVVLCEDPGFFYYSPRAGEKPNNVNRQIVGTRAGLEKVDTRFCFRMRTDFRLTGDGFLHFFDAYPDSVDAYQVFSHKLLAACYFSRNPRSRVSFPFHPSDLAFFGYTDDIRKMFDVPLMTEEEANWDTGGHRYNRYTPEQHIFVNALRRDGRHVPCAYYKDANPQAILETEKYFASNFIFLTFDQFDLMPSKPTFVMKVHPNSFMTCYTHNEWIGLYRKHVDASTPVPAEDPEREKIEKFYKPYKICRLIGNVISLPFKSKVRRRAIRTGVLEFFLLPR</sequence>
<dbReference type="Pfam" id="PF07507">
    <property type="entry name" value="WavE"/>
    <property type="match status" value="1"/>
</dbReference>
<dbReference type="AlphaFoldDB" id="A0A1U9YXR2"/>